<organism evidence="1 2">
    <name type="scientific">Owenia fusiformis</name>
    <name type="common">Polychaete worm</name>
    <dbReference type="NCBI Taxonomy" id="6347"/>
    <lineage>
        <taxon>Eukaryota</taxon>
        <taxon>Metazoa</taxon>
        <taxon>Spiralia</taxon>
        <taxon>Lophotrochozoa</taxon>
        <taxon>Annelida</taxon>
        <taxon>Polychaeta</taxon>
        <taxon>Sedentaria</taxon>
        <taxon>Canalipalpata</taxon>
        <taxon>Sabellida</taxon>
        <taxon>Oweniida</taxon>
        <taxon>Oweniidae</taxon>
        <taxon>Owenia</taxon>
    </lineage>
</organism>
<evidence type="ECO:0000313" key="1">
    <source>
        <dbReference type="EMBL" id="CAH1798268.1"/>
    </source>
</evidence>
<proteinExistence type="predicted"/>
<keyword evidence="2" id="KW-1185">Reference proteome</keyword>
<sequence length="252" mass="28398">MEGVLDLPESGKITFDNVLTSPSADSQTPKQHKYDIAQLFDRLDSIQASLNNNTVSVSVLMNDMKDVKSSIKGTLELAADVSDLKTQNEYLSDRVDILEGRIASQSDQIKDLANAVEEITYRYMRDNLIINNLPEQGQGTEDCDTLVYDFIRNKLRVPNDQIFSRENPHAPVKIDVSHRFPRMGAQTKPMVVKFTMRSGRDVCLKFAKNLKGTGIYITDQLPKSMSQRKQAQMPKFKDLRPLGKTPTLTKTS</sequence>
<dbReference type="AlphaFoldDB" id="A0A8J1XK10"/>
<accession>A0A8J1XK10</accession>
<protein>
    <submittedName>
        <fullName evidence="1">Uncharacterized protein</fullName>
    </submittedName>
</protein>
<comment type="caution">
    <text evidence="1">The sequence shown here is derived from an EMBL/GenBank/DDBJ whole genome shotgun (WGS) entry which is preliminary data.</text>
</comment>
<dbReference type="OrthoDB" id="6079384at2759"/>
<evidence type="ECO:0000313" key="2">
    <source>
        <dbReference type="Proteomes" id="UP000749559"/>
    </source>
</evidence>
<name>A0A8J1XK10_OWEFU</name>
<gene>
    <name evidence="1" type="ORF">OFUS_LOCUS22429</name>
</gene>
<dbReference type="EMBL" id="CAIIXF020000011">
    <property type="protein sequence ID" value="CAH1798268.1"/>
    <property type="molecule type" value="Genomic_DNA"/>
</dbReference>
<dbReference type="Proteomes" id="UP000749559">
    <property type="component" value="Unassembled WGS sequence"/>
</dbReference>
<reference evidence="1" key="1">
    <citation type="submission" date="2022-03" db="EMBL/GenBank/DDBJ databases">
        <authorList>
            <person name="Martin C."/>
        </authorList>
    </citation>
    <scope>NUCLEOTIDE SEQUENCE</scope>
</reference>